<evidence type="ECO:0000256" key="1">
    <source>
        <dbReference type="SAM" id="Phobius"/>
    </source>
</evidence>
<dbReference type="RefSeq" id="WP_179752916.1">
    <property type="nucleotide sequence ID" value="NZ_JACCBU010000001.1"/>
</dbReference>
<keyword evidence="3" id="KW-1185">Reference proteome</keyword>
<keyword evidence="1" id="KW-1133">Transmembrane helix</keyword>
<dbReference type="AlphaFoldDB" id="A0A7Y9I8X0"/>
<evidence type="ECO:0008006" key="4">
    <source>
        <dbReference type="Google" id="ProtNLM"/>
    </source>
</evidence>
<keyword evidence="1" id="KW-0812">Transmembrane</keyword>
<organism evidence="2 3">
    <name type="scientific">Microlunatus parietis</name>
    <dbReference type="NCBI Taxonomy" id="682979"/>
    <lineage>
        <taxon>Bacteria</taxon>
        <taxon>Bacillati</taxon>
        <taxon>Actinomycetota</taxon>
        <taxon>Actinomycetes</taxon>
        <taxon>Propionibacteriales</taxon>
        <taxon>Propionibacteriaceae</taxon>
        <taxon>Microlunatus</taxon>
    </lineage>
</organism>
<reference evidence="2 3" key="1">
    <citation type="submission" date="2020-07" db="EMBL/GenBank/DDBJ databases">
        <title>Sequencing the genomes of 1000 actinobacteria strains.</title>
        <authorList>
            <person name="Klenk H.-P."/>
        </authorList>
    </citation>
    <scope>NUCLEOTIDE SEQUENCE [LARGE SCALE GENOMIC DNA]</scope>
    <source>
        <strain evidence="2 3">DSM 22083</strain>
    </source>
</reference>
<proteinExistence type="predicted"/>
<gene>
    <name evidence="2" type="ORF">BKA15_003579</name>
</gene>
<evidence type="ECO:0000313" key="3">
    <source>
        <dbReference type="Proteomes" id="UP000569914"/>
    </source>
</evidence>
<protein>
    <recommendedName>
        <fullName evidence="4">DUF4352 domain-containing protein</fullName>
    </recommendedName>
</protein>
<keyword evidence="1" id="KW-0472">Membrane</keyword>
<comment type="caution">
    <text evidence="2">The sequence shown here is derived from an EMBL/GenBank/DDBJ whole genome shotgun (WGS) entry which is preliminary data.</text>
</comment>
<name>A0A7Y9I8X0_9ACTN</name>
<sequence>MTTAPPSPSAERIRLRNQRLQRSKLLAVVAVVACIVVATIGTRLSDPEKEFRVIPGKLDEKVMINGAELTVSEVRVGEILIQDESIEAKATGMFVQVQVDLANPTGQKKSILGHSRLLSGDRVYKTYESLSNVAADPGYGETTDFLYEVDPSQIDDLTLEIWSQGFLSGYHDRVRIHLGITAENADKWREAAKGGQLTERRISSTRVLQ</sequence>
<feature type="transmembrane region" description="Helical" evidence="1">
    <location>
        <begin position="25"/>
        <end position="44"/>
    </location>
</feature>
<dbReference type="EMBL" id="JACCBU010000001">
    <property type="protein sequence ID" value="NYE72250.1"/>
    <property type="molecule type" value="Genomic_DNA"/>
</dbReference>
<dbReference type="Proteomes" id="UP000569914">
    <property type="component" value="Unassembled WGS sequence"/>
</dbReference>
<evidence type="ECO:0000313" key="2">
    <source>
        <dbReference type="EMBL" id="NYE72250.1"/>
    </source>
</evidence>
<accession>A0A7Y9I8X0</accession>